<dbReference type="Pfam" id="PF05351">
    <property type="entry name" value="GMP_PDE_delta"/>
    <property type="match status" value="1"/>
</dbReference>
<feature type="domain" description="GMP phosphodiesterase delta subunit" evidence="2">
    <location>
        <begin position="8"/>
        <end position="147"/>
    </location>
</feature>
<dbReference type="AlphaFoldDB" id="A0A8R1V7M1"/>
<evidence type="ECO:0000256" key="1">
    <source>
        <dbReference type="ARBA" id="ARBA00008102"/>
    </source>
</evidence>
<keyword evidence="4" id="KW-1185">Reference proteome</keyword>
<dbReference type="EnsemblMetazoa" id="PPA46885.1">
    <property type="protein sequence ID" value="PPA46885.1"/>
    <property type="gene ID" value="WBGene00304664"/>
</dbReference>
<comment type="similarity">
    <text evidence="1">Belongs to the PDE6D/unc-119 family.</text>
</comment>
<dbReference type="OrthoDB" id="10248777at2759"/>
<accession>A0A8R1V7M1</accession>
<reference evidence="3" key="2">
    <citation type="submission" date="2022-06" db="UniProtKB">
        <authorList>
            <consortium name="EnsemblMetazoa"/>
        </authorList>
    </citation>
    <scope>IDENTIFICATION</scope>
    <source>
        <strain evidence="3">PS312</strain>
    </source>
</reference>
<dbReference type="InterPro" id="IPR014756">
    <property type="entry name" value="Ig_E-set"/>
</dbReference>
<organism evidence="3 4">
    <name type="scientific">Pristionchus pacificus</name>
    <name type="common">Parasitic nematode worm</name>
    <dbReference type="NCBI Taxonomy" id="54126"/>
    <lineage>
        <taxon>Eukaryota</taxon>
        <taxon>Metazoa</taxon>
        <taxon>Ecdysozoa</taxon>
        <taxon>Nematoda</taxon>
        <taxon>Chromadorea</taxon>
        <taxon>Rhabditida</taxon>
        <taxon>Rhabditina</taxon>
        <taxon>Diplogasteromorpha</taxon>
        <taxon>Diplogasteroidea</taxon>
        <taxon>Neodiplogasteridae</taxon>
        <taxon>Pristionchus</taxon>
    </lineage>
</organism>
<evidence type="ECO:0000259" key="2">
    <source>
        <dbReference type="Pfam" id="PF05351"/>
    </source>
</evidence>
<dbReference type="InterPro" id="IPR037036">
    <property type="entry name" value="PDED_dom_sf"/>
</dbReference>
<dbReference type="SUPFAM" id="SSF81296">
    <property type="entry name" value="E set domains"/>
    <property type="match status" value="1"/>
</dbReference>
<name>A0A8R1V7M1_PRIPA</name>
<proteinExistence type="inferred from homology"/>
<gene>
    <name evidence="3" type="primary">WBGene00304664</name>
</gene>
<dbReference type="Gene3D" id="2.70.50.40">
    <property type="entry name" value="GMP phosphodiesterase, delta subunit"/>
    <property type="match status" value="1"/>
</dbReference>
<dbReference type="InterPro" id="IPR008015">
    <property type="entry name" value="PDED_dom"/>
</dbReference>
<evidence type="ECO:0000313" key="3">
    <source>
        <dbReference type="EnsemblMetazoa" id="PPA46885.1"/>
    </source>
</evidence>
<evidence type="ECO:0000313" key="4">
    <source>
        <dbReference type="Proteomes" id="UP000005239"/>
    </source>
</evidence>
<dbReference type="GO" id="GO:0005737">
    <property type="term" value="C:cytoplasm"/>
    <property type="evidence" value="ECO:0000318"/>
    <property type="project" value="GO_Central"/>
</dbReference>
<dbReference type="PANTHER" id="PTHR12976:SF0">
    <property type="entry name" value="RETINAL ROD RHODOPSIN-SENSITIVE CGMP 3',5'-CYCLIC PHOSPHODIESTERASE SUBUNIT DELTA"/>
    <property type="match status" value="1"/>
</dbReference>
<reference evidence="4" key="1">
    <citation type="journal article" date="2008" name="Nat. Genet.">
        <title>The Pristionchus pacificus genome provides a unique perspective on nematode lifestyle and parasitism.</title>
        <authorList>
            <person name="Dieterich C."/>
            <person name="Clifton S.W."/>
            <person name="Schuster L.N."/>
            <person name="Chinwalla A."/>
            <person name="Delehaunty K."/>
            <person name="Dinkelacker I."/>
            <person name="Fulton L."/>
            <person name="Fulton R."/>
            <person name="Godfrey J."/>
            <person name="Minx P."/>
            <person name="Mitreva M."/>
            <person name="Roeseler W."/>
            <person name="Tian H."/>
            <person name="Witte H."/>
            <person name="Yang S.P."/>
            <person name="Wilson R.K."/>
            <person name="Sommer R.J."/>
        </authorList>
    </citation>
    <scope>NUCLEOTIDE SEQUENCE [LARGE SCALE GENOMIC DNA]</scope>
    <source>
        <strain evidence="4">PS312</strain>
    </source>
</reference>
<dbReference type="PANTHER" id="PTHR12976">
    <property type="entry name" value="RETINAL ROD RHODOPSIN-SENSITIVE CGMP 3',5'-CYCLIC PHOSPHODIESTERASE DELTA-SUBUNIT"/>
    <property type="match status" value="1"/>
</dbReference>
<protein>
    <recommendedName>
        <fullName evidence="2">GMP phosphodiesterase delta subunit domain-containing protein</fullName>
    </recommendedName>
</protein>
<dbReference type="Proteomes" id="UP000005239">
    <property type="component" value="Unassembled WGS sequence"/>
</dbReference>
<sequence>MASDKANSILTGFKLNWMNLRDGTTGKVLWQSTADLADPSKEHEAHVPRAVLKCKSVSRELNFTSDQLIEKFRLEQRVFLKESIIEEWFFDFGFVIPKSTNTWQSVIEAAPQGNMLPSSLLSGNVVIETSFFDDELLVSKSTVRIFYD</sequence>